<dbReference type="Gene3D" id="3.90.180.10">
    <property type="entry name" value="Medium-chain alcohol dehydrogenases, catalytic domain"/>
    <property type="match status" value="1"/>
</dbReference>
<sequence>MSSSIPEQFTGYAALDEARGKKFEVERWSYTPKKWSENDVDIKIECCGICGSDCHTITNGWPSPTSYPAIVGHEIIGTVVRAGSNTTHKVGDRVGVGAQGACCQECDFCQKGLESQCAKGMIGTYQGRFPDDGSIAQGGYAEYTRQQGKLAVKLPEHLDSAEAAPLMCAGVTVFAPLKRHGCGPGKKVGVIGIGGLGHLALQIASAMGAEVYALSHSDSKKADAEKLGCPPENFIIAKDVKETAKKYNKHFDILINTSSGADMPLETLYFPLLNNLGALILCGLPEDKLPAFYCQQLVGKSLTLAGSLIGGTSEIKELFELADKHNIRAWIEKRPMAEAQKALEDMEAGKSRYRYVLMN</sequence>
<gene>
    <name evidence="6" type="ORF">BMF94_3489</name>
</gene>
<evidence type="ECO:0000256" key="3">
    <source>
        <dbReference type="ARBA" id="ARBA00022833"/>
    </source>
</evidence>
<dbReference type="STRING" id="741276.A0A2S5B9Z9"/>
<evidence type="ECO:0000313" key="6">
    <source>
        <dbReference type="EMBL" id="POY73551.1"/>
    </source>
</evidence>
<dbReference type="InterPro" id="IPR013154">
    <property type="entry name" value="ADH-like_N"/>
</dbReference>
<comment type="cofactor">
    <cofactor evidence="1">
        <name>Zn(2+)</name>
        <dbReference type="ChEBI" id="CHEBI:29105"/>
    </cofactor>
</comment>
<keyword evidence="2" id="KW-0479">Metal-binding</keyword>
<organism evidence="6 7">
    <name type="scientific">Rhodotorula taiwanensis</name>
    <dbReference type="NCBI Taxonomy" id="741276"/>
    <lineage>
        <taxon>Eukaryota</taxon>
        <taxon>Fungi</taxon>
        <taxon>Dikarya</taxon>
        <taxon>Basidiomycota</taxon>
        <taxon>Pucciniomycotina</taxon>
        <taxon>Microbotryomycetes</taxon>
        <taxon>Sporidiobolales</taxon>
        <taxon>Sporidiobolaceae</taxon>
        <taxon>Rhodotorula</taxon>
    </lineage>
</organism>
<dbReference type="SMART" id="SM00829">
    <property type="entry name" value="PKS_ER"/>
    <property type="match status" value="1"/>
</dbReference>
<evidence type="ECO:0000256" key="4">
    <source>
        <dbReference type="ARBA" id="ARBA00023002"/>
    </source>
</evidence>
<dbReference type="Proteomes" id="UP000237144">
    <property type="component" value="Unassembled WGS sequence"/>
</dbReference>
<reference evidence="6 7" key="1">
    <citation type="journal article" date="2018" name="Front. Microbiol.">
        <title>Prospects for Fungal Bioremediation of Acidic Radioactive Waste Sites: Characterization and Genome Sequence of Rhodotorula taiwanensis MD1149.</title>
        <authorList>
            <person name="Tkavc R."/>
            <person name="Matrosova V.Y."/>
            <person name="Grichenko O.E."/>
            <person name="Gostincar C."/>
            <person name="Volpe R.P."/>
            <person name="Klimenkova P."/>
            <person name="Gaidamakova E.K."/>
            <person name="Zhou C.E."/>
            <person name="Stewart B.J."/>
            <person name="Lyman M.G."/>
            <person name="Malfatti S.A."/>
            <person name="Rubinfeld B."/>
            <person name="Courtot M."/>
            <person name="Singh J."/>
            <person name="Dalgard C.L."/>
            <person name="Hamilton T."/>
            <person name="Frey K.G."/>
            <person name="Gunde-Cimerman N."/>
            <person name="Dugan L."/>
            <person name="Daly M.J."/>
        </authorList>
    </citation>
    <scope>NUCLEOTIDE SEQUENCE [LARGE SCALE GENOMIC DNA]</scope>
    <source>
        <strain evidence="6 7">MD1149</strain>
    </source>
</reference>
<feature type="domain" description="Enoyl reductase (ER)" evidence="5">
    <location>
        <begin position="21"/>
        <end position="357"/>
    </location>
</feature>
<dbReference type="FunFam" id="3.40.50.720:FF:000022">
    <property type="entry name" value="Cinnamyl alcohol dehydrogenase"/>
    <property type="match status" value="1"/>
</dbReference>
<keyword evidence="4" id="KW-0560">Oxidoreductase</keyword>
<dbReference type="GO" id="GO:0046872">
    <property type="term" value="F:metal ion binding"/>
    <property type="evidence" value="ECO:0007669"/>
    <property type="project" value="UniProtKB-KW"/>
</dbReference>
<dbReference type="InterPro" id="IPR011032">
    <property type="entry name" value="GroES-like_sf"/>
</dbReference>
<evidence type="ECO:0000259" key="5">
    <source>
        <dbReference type="SMART" id="SM00829"/>
    </source>
</evidence>
<dbReference type="EMBL" id="PJQD01000036">
    <property type="protein sequence ID" value="POY73551.1"/>
    <property type="molecule type" value="Genomic_DNA"/>
</dbReference>
<dbReference type="Gene3D" id="3.40.50.720">
    <property type="entry name" value="NAD(P)-binding Rossmann-like Domain"/>
    <property type="match status" value="1"/>
</dbReference>
<dbReference type="InterPro" id="IPR013149">
    <property type="entry name" value="ADH-like_C"/>
</dbReference>
<dbReference type="GO" id="GO:0016616">
    <property type="term" value="F:oxidoreductase activity, acting on the CH-OH group of donors, NAD or NADP as acceptor"/>
    <property type="evidence" value="ECO:0007669"/>
    <property type="project" value="InterPro"/>
</dbReference>
<evidence type="ECO:0000256" key="2">
    <source>
        <dbReference type="ARBA" id="ARBA00022723"/>
    </source>
</evidence>
<dbReference type="InterPro" id="IPR020843">
    <property type="entry name" value="ER"/>
</dbReference>
<dbReference type="CDD" id="cd05283">
    <property type="entry name" value="CAD1"/>
    <property type="match status" value="1"/>
</dbReference>
<dbReference type="PANTHER" id="PTHR42683">
    <property type="entry name" value="ALDEHYDE REDUCTASE"/>
    <property type="match status" value="1"/>
</dbReference>
<dbReference type="SUPFAM" id="SSF51735">
    <property type="entry name" value="NAD(P)-binding Rossmann-fold domains"/>
    <property type="match status" value="1"/>
</dbReference>
<dbReference type="SUPFAM" id="SSF50129">
    <property type="entry name" value="GroES-like"/>
    <property type="match status" value="1"/>
</dbReference>
<dbReference type="AlphaFoldDB" id="A0A2S5B9Z9"/>
<dbReference type="OrthoDB" id="1879366at2759"/>
<proteinExistence type="predicted"/>
<dbReference type="Pfam" id="PF08240">
    <property type="entry name" value="ADH_N"/>
    <property type="match status" value="1"/>
</dbReference>
<accession>A0A2S5B9Z9</accession>
<dbReference type="InterPro" id="IPR047109">
    <property type="entry name" value="CAD-like"/>
</dbReference>
<keyword evidence="7" id="KW-1185">Reference proteome</keyword>
<dbReference type="InterPro" id="IPR036291">
    <property type="entry name" value="NAD(P)-bd_dom_sf"/>
</dbReference>
<evidence type="ECO:0000313" key="7">
    <source>
        <dbReference type="Proteomes" id="UP000237144"/>
    </source>
</evidence>
<dbReference type="Pfam" id="PF00107">
    <property type="entry name" value="ADH_zinc_N"/>
    <property type="match status" value="1"/>
</dbReference>
<protein>
    <recommendedName>
        <fullName evidence="5">Enoyl reductase (ER) domain-containing protein</fullName>
    </recommendedName>
</protein>
<keyword evidence="3" id="KW-0862">Zinc</keyword>
<comment type="caution">
    <text evidence="6">The sequence shown here is derived from an EMBL/GenBank/DDBJ whole genome shotgun (WGS) entry which is preliminary data.</text>
</comment>
<name>A0A2S5B9Z9_9BASI</name>
<evidence type="ECO:0000256" key="1">
    <source>
        <dbReference type="ARBA" id="ARBA00001947"/>
    </source>
</evidence>